<dbReference type="Pfam" id="PF09827">
    <property type="entry name" value="CRISPR_Cas2"/>
    <property type="match status" value="1"/>
</dbReference>
<evidence type="ECO:0000256" key="4">
    <source>
        <dbReference type="ARBA" id="ARBA00022723"/>
    </source>
</evidence>
<dbReference type="InterPro" id="IPR021127">
    <property type="entry name" value="CRISPR_associated_Cas2"/>
</dbReference>
<name>A0A2N7QEU7_9BACT</name>
<proteinExistence type="inferred from homology"/>
<comment type="cofactor">
    <cofactor evidence="1">
        <name>Mg(2+)</name>
        <dbReference type="ChEBI" id="CHEBI:18420"/>
    </cofactor>
</comment>
<comment type="caution">
    <text evidence="9">The sequence shown here is derived from an EMBL/GenBank/DDBJ whole genome shotgun (WGS) entry which is preliminary data.</text>
</comment>
<evidence type="ECO:0000256" key="1">
    <source>
        <dbReference type="ARBA" id="ARBA00001946"/>
    </source>
</evidence>
<dbReference type="AlphaFoldDB" id="A0A2N7QEU7"/>
<evidence type="ECO:0000256" key="5">
    <source>
        <dbReference type="ARBA" id="ARBA00022759"/>
    </source>
</evidence>
<dbReference type="SUPFAM" id="SSF143430">
    <property type="entry name" value="TTP0101/SSO1404-like"/>
    <property type="match status" value="1"/>
</dbReference>
<dbReference type="GO" id="GO:0004521">
    <property type="term" value="F:RNA endonuclease activity"/>
    <property type="evidence" value="ECO:0007669"/>
    <property type="project" value="InterPro"/>
</dbReference>
<keyword evidence="6" id="KW-0378">Hydrolase</keyword>
<evidence type="ECO:0000256" key="6">
    <source>
        <dbReference type="ARBA" id="ARBA00022801"/>
    </source>
</evidence>
<evidence type="ECO:0000256" key="7">
    <source>
        <dbReference type="ARBA" id="ARBA00022842"/>
    </source>
</evidence>
<protein>
    <submittedName>
        <fullName evidence="9">CRISPR-associated endonuclease Cas2</fullName>
    </submittedName>
</protein>
<evidence type="ECO:0000256" key="3">
    <source>
        <dbReference type="ARBA" id="ARBA00022722"/>
    </source>
</evidence>
<evidence type="ECO:0000256" key="8">
    <source>
        <dbReference type="ARBA" id="ARBA00023118"/>
    </source>
</evidence>
<keyword evidence="7" id="KW-0460">Magnesium</keyword>
<dbReference type="GO" id="GO:0016787">
    <property type="term" value="F:hydrolase activity"/>
    <property type="evidence" value="ECO:0007669"/>
    <property type="project" value="UniProtKB-KW"/>
</dbReference>
<dbReference type="GO" id="GO:0051607">
    <property type="term" value="P:defense response to virus"/>
    <property type="evidence" value="ECO:0007669"/>
    <property type="project" value="UniProtKB-KW"/>
</dbReference>
<accession>A0A2N7QEU7</accession>
<keyword evidence="3" id="KW-0540">Nuclease</keyword>
<dbReference type="CDD" id="cd09725">
    <property type="entry name" value="Cas2_I_II_III"/>
    <property type="match status" value="1"/>
</dbReference>
<gene>
    <name evidence="9" type="primary">cas2</name>
    <name evidence="9" type="ORF">C0169_03655</name>
</gene>
<sequence>MLKEKFVRIILYDYETEKVRAKVRKNLKKLGIHAQWSVFESLESYENILKVLLEEEGENFRTAVFRLNPKGEIKKIGKEWEKIKYVF</sequence>
<keyword evidence="5 9" id="KW-0255">Endonuclease</keyword>
<organism evidence="9 10">
    <name type="scientific">Thermodesulfobacterium geofontis</name>
    <dbReference type="NCBI Taxonomy" id="1295609"/>
    <lineage>
        <taxon>Bacteria</taxon>
        <taxon>Pseudomonadati</taxon>
        <taxon>Thermodesulfobacteriota</taxon>
        <taxon>Thermodesulfobacteria</taxon>
        <taxon>Thermodesulfobacteriales</taxon>
        <taxon>Thermodesulfobacteriaceae</taxon>
        <taxon>Thermodesulfobacterium</taxon>
    </lineage>
</organism>
<dbReference type="Gene3D" id="3.30.70.240">
    <property type="match status" value="1"/>
</dbReference>
<dbReference type="NCBIfam" id="TIGR01573">
    <property type="entry name" value="cas2"/>
    <property type="match status" value="1"/>
</dbReference>
<dbReference type="GO" id="GO:0043571">
    <property type="term" value="P:maintenance of CRISPR repeat elements"/>
    <property type="evidence" value="ECO:0007669"/>
    <property type="project" value="InterPro"/>
</dbReference>
<comment type="similarity">
    <text evidence="2">Belongs to the CRISPR-associated endoribonuclease Cas2 protein family.</text>
</comment>
<evidence type="ECO:0000256" key="2">
    <source>
        <dbReference type="ARBA" id="ARBA00009959"/>
    </source>
</evidence>
<evidence type="ECO:0000313" key="9">
    <source>
        <dbReference type="EMBL" id="PMP97221.1"/>
    </source>
</evidence>
<keyword evidence="4" id="KW-0479">Metal-binding</keyword>
<dbReference type="InterPro" id="IPR019199">
    <property type="entry name" value="Virulence_VapD/CRISPR_Cas2"/>
</dbReference>
<reference evidence="9 10" key="1">
    <citation type="submission" date="2018-01" db="EMBL/GenBank/DDBJ databases">
        <title>Metagenomic assembled genomes from two thermal pools in the Uzon Caldera, Kamchatka, Russia.</title>
        <authorList>
            <person name="Wilkins L."/>
            <person name="Ettinger C."/>
        </authorList>
    </citation>
    <scope>NUCLEOTIDE SEQUENCE [LARGE SCALE GENOMIC DNA]</scope>
    <source>
        <strain evidence="9">ARK-04</strain>
    </source>
</reference>
<dbReference type="EMBL" id="PNJD01000220">
    <property type="protein sequence ID" value="PMP97221.1"/>
    <property type="molecule type" value="Genomic_DNA"/>
</dbReference>
<keyword evidence="8" id="KW-0051">Antiviral defense</keyword>
<dbReference type="Proteomes" id="UP000235619">
    <property type="component" value="Unassembled WGS sequence"/>
</dbReference>
<dbReference type="GO" id="GO:0046872">
    <property type="term" value="F:metal ion binding"/>
    <property type="evidence" value="ECO:0007669"/>
    <property type="project" value="UniProtKB-KW"/>
</dbReference>
<evidence type="ECO:0000313" key="10">
    <source>
        <dbReference type="Proteomes" id="UP000235619"/>
    </source>
</evidence>